<feature type="compositionally biased region" description="Basic and acidic residues" evidence="2">
    <location>
        <begin position="624"/>
        <end position="647"/>
    </location>
</feature>
<feature type="compositionally biased region" description="Basic and acidic residues" evidence="2">
    <location>
        <begin position="288"/>
        <end position="297"/>
    </location>
</feature>
<feature type="compositionally biased region" description="Basic and acidic residues" evidence="2">
    <location>
        <begin position="675"/>
        <end position="685"/>
    </location>
</feature>
<keyword evidence="5" id="KW-1185">Reference proteome</keyword>
<organism evidence="4 5">
    <name type="scientific">Ailuropoda melanoleuca</name>
    <name type="common">Giant panda</name>
    <dbReference type="NCBI Taxonomy" id="9646"/>
    <lineage>
        <taxon>Eukaryota</taxon>
        <taxon>Metazoa</taxon>
        <taxon>Chordata</taxon>
        <taxon>Craniata</taxon>
        <taxon>Vertebrata</taxon>
        <taxon>Euteleostomi</taxon>
        <taxon>Mammalia</taxon>
        <taxon>Eutheria</taxon>
        <taxon>Laurasiatheria</taxon>
        <taxon>Carnivora</taxon>
        <taxon>Caniformia</taxon>
        <taxon>Ursidae</taxon>
        <taxon>Ailuropoda</taxon>
    </lineage>
</organism>
<evidence type="ECO:0000259" key="3">
    <source>
        <dbReference type="Pfam" id="PF20870"/>
    </source>
</evidence>
<feature type="region of interest" description="Disordered" evidence="2">
    <location>
        <begin position="896"/>
        <end position="1210"/>
    </location>
</feature>
<feature type="region of interest" description="Disordered" evidence="2">
    <location>
        <begin position="318"/>
        <end position="481"/>
    </location>
</feature>
<dbReference type="STRING" id="9646.ENSAMEP00000001328"/>
<feature type="compositionally biased region" description="Basic and acidic residues" evidence="2">
    <location>
        <begin position="360"/>
        <end position="394"/>
    </location>
</feature>
<feature type="compositionally biased region" description="Acidic residues" evidence="2">
    <location>
        <begin position="714"/>
        <end position="725"/>
    </location>
</feature>
<feature type="region of interest" description="Disordered" evidence="2">
    <location>
        <begin position="854"/>
        <end position="881"/>
    </location>
</feature>
<dbReference type="AlphaFoldDB" id="G1L368"/>
<feature type="compositionally biased region" description="Polar residues" evidence="2">
    <location>
        <begin position="896"/>
        <end position="939"/>
    </location>
</feature>
<dbReference type="InterPro" id="IPR049147">
    <property type="entry name" value="FAM186A_PQQAQ"/>
</dbReference>
<proteinExistence type="predicted"/>
<feature type="coiled-coil region" evidence="1">
    <location>
        <begin position="118"/>
        <end position="145"/>
    </location>
</feature>
<dbReference type="Pfam" id="PF20870">
    <property type="entry name" value="FAM186A-B_N"/>
    <property type="match status" value="1"/>
</dbReference>
<reference evidence="4" key="2">
    <citation type="submission" date="2025-08" db="UniProtKB">
        <authorList>
            <consortium name="Ensembl"/>
        </authorList>
    </citation>
    <scope>IDENTIFICATION</scope>
</reference>
<evidence type="ECO:0000256" key="2">
    <source>
        <dbReference type="SAM" id="MobiDB-lite"/>
    </source>
</evidence>
<feature type="region of interest" description="Disordered" evidence="2">
    <location>
        <begin position="615"/>
        <end position="652"/>
    </location>
</feature>
<feature type="compositionally biased region" description="Basic and acidic residues" evidence="2">
    <location>
        <begin position="318"/>
        <end position="333"/>
    </location>
</feature>
<dbReference type="eggNOG" id="ENOG502S707">
    <property type="taxonomic scope" value="Eukaryota"/>
</dbReference>
<sequence>MGFFLLASRGTLWKSWKERVIKRPATAHALRPDQMISDEFATNTKVSEIQYMLQELINSMMFNKLENNAIKYISSTIINLSKALSTLNEELKVFNLESANMYISETSEKEKELSLKIMRELSEKNEMLQQKLQDAEEKYEHFIRSKGVVEPQVGTALPTSTLKVLPELSSQSSTSKADIEDSVDDILVKEFESIIDEAQTKGTKGLGTKWDSAISYTAPVEMTSDSIDKRYPLLEKNQKKSSEDITEDKISLKKGDDYQKDGTDQYQSQKKKRTKGPYMHETSGLNVSDDKGKEKDSETKLDYYLELQSREKKRKEIKSFLEDKSKSSTESRSQHVPADYPSADTKSPGFRSGTSSIWEQLRKLKPEYSRDKSQISSENKEESTTESMDKESKSETSSPAEQFAFTQLGDPSEKVKTKGKKHHISPGTTTRKQRKTEEDISVFTKKVKSHGLVKPKSRVTEETSEATRVLGSPDSKSEESNLEEFQKAIMAFLKEKIDNIGKPLDKKAVPKEELLLKMAEVEKLGIIKAKIEEYFQNVAETVTKTLRKYKDIKSTGQVEDKPIKRKKEVSFMPGVHFQKPISAKSEISTLLSSKSMDPLTDNLIQAILTEIEGEKDAPVASTVGRDHKEKEKQRREEHLQEGQEKIFGKGLKHQLQEGSFWKKSYEMTNKKLQEKESWLQTKEGKQGQQKRKQWQEKEMWKEQQKQRMQKQTEQDEEQMQSEEEDYQKPKQQQLEAWNKKMEKQVVPLEKEKGQQKRHVQKEVRHQELEINWEKEQKQKPRRNVEDHERQREKKPKDQMKINEKNSEEQEMFSQTSVTRSPRGKSIPKVAFQLHERKKFHGHPKALDILADGKHAIPFTPPSSTQSPSPKAFPLSGQSPTKFLTLTPQQAQALGISVTPQQAQAQGITLTPQQAQAQGITLTPQQAQAQGITLTPQQAQALGITHPSAGPGTGDHSHPSAGPGPGDHSHPSAGPGPGDHSHPSAGPGPGDHSHPSAGPGPGDHSHPSAGPGPGDHSHPSAGPGPGDHSHPSAGPGPGDHSHPSAGPGPGDHSHPSAGPGPGDHSHPSAGPGPGDHSHPSAGPGPGDHSHPSAGPGPGDHSHPSAGPGPGDHSHPSAGPGPGDHSHPSAGPGPGDHSHPSAGPGPGDHSHPPAGPGPGDHSHPSAGPGPGDHSHPSAGPGTGDHSQPSAGPGTGDHSHPSTGPGTGDDTHP</sequence>
<evidence type="ECO:0000313" key="4">
    <source>
        <dbReference type="Ensembl" id="ENSAMEP00000001328.2"/>
    </source>
</evidence>
<protein>
    <recommendedName>
        <fullName evidence="3">FAM186A/B N-terminal domain-containing protein</fullName>
    </recommendedName>
</protein>
<evidence type="ECO:0000256" key="1">
    <source>
        <dbReference type="SAM" id="Coils"/>
    </source>
</evidence>
<dbReference type="Pfam" id="PF20869">
    <property type="entry name" value="FAM186A_PQQAQ"/>
    <property type="match status" value="1"/>
</dbReference>
<dbReference type="InterPro" id="IPR049144">
    <property type="entry name" value="FAM186A_B_N"/>
</dbReference>
<dbReference type="Proteomes" id="UP000008912">
    <property type="component" value="Unassembled WGS sequence"/>
</dbReference>
<reference evidence="4" key="3">
    <citation type="submission" date="2025-09" db="UniProtKB">
        <authorList>
            <consortium name="Ensembl"/>
        </authorList>
    </citation>
    <scope>IDENTIFICATION</scope>
</reference>
<evidence type="ECO:0000313" key="5">
    <source>
        <dbReference type="Proteomes" id="UP000008912"/>
    </source>
</evidence>
<dbReference type="HOGENOM" id="CLU_232743_0_0_1"/>
<name>G1L368_AILME</name>
<dbReference type="InParanoid" id="G1L368"/>
<reference evidence="4 5" key="1">
    <citation type="journal article" date="2010" name="Nature">
        <title>The sequence and de novo assembly of the giant panda genome.</title>
        <authorList>
            <person name="Li R."/>
            <person name="Fan W."/>
            <person name="Tian G."/>
            <person name="Zhu H."/>
            <person name="He L."/>
            <person name="Cai J."/>
            <person name="Huang Q."/>
            <person name="Cai Q."/>
            <person name="Li B."/>
            <person name="Bai Y."/>
            <person name="Zhang Z."/>
            <person name="Zhang Y."/>
            <person name="Wang W."/>
            <person name="Li J."/>
            <person name="Wei F."/>
            <person name="Li H."/>
            <person name="Jian M."/>
            <person name="Li J."/>
            <person name="Zhang Z."/>
            <person name="Nielsen R."/>
            <person name="Li D."/>
            <person name="Gu W."/>
            <person name="Yang Z."/>
            <person name="Xuan Z."/>
            <person name="Ryder O.A."/>
            <person name="Leung F.C."/>
            <person name="Zhou Y."/>
            <person name="Cao J."/>
            <person name="Sun X."/>
            <person name="Fu Y."/>
            <person name="Fang X."/>
            <person name="Guo X."/>
            <person name="Wang B."/>
            <person name="Hou R."/>
            <person name="Shen F."/>
            <person name="Mu B."/>
            <person name="Ni P."/>
            <person name="Lin R."/>
            <person name="Qian W."/>
            <person name="Wang G."/>
            <person name="Yu C."/>
            <person name="Nie W."/>
            <person name="Wang J."/>
            <person name="Wu Z."/>
            <person name="Liang H."/>
            <person name="Min J."/>
            <person name="Wu Q."/>
            <person name="Cheng S."/>
            <person name="Ruan J."/>
            <person name="Wang M."/>
            <person name="Shi Z."/>
            <person name="Wen M."/>
            <person name="Liu B."/>
            <person name="Ren X."/>
            <person name="Zheng H."/>
            <person name="Dong D."/>
            <person name="Cook K."/>
            <person name="Shan G."/>
            <person name="Zhang H."/>
            <person name="Kosiol C."/>
            <person name="Xie X."/>
            <person name="Lu Z."/>
            <person name="Zheng H."/>
            <person name="Li Y."/>
            <person name="Steiner C.C."/>
            <person name="Lam T.T."/>
            <person name="Lin S."/>
            <person name="Zhang Q."/>
            <person name="Li G."/>
            <person name="Tian J."/>
            <person name="Gong T."/>
            <person name="Liu H."/>
            <person name="Zhang D."/>
            <person name="Fang L."/>
            <person name="Ye C."/>
            <person name="Zhang J."/>
            <person name="Hu W."/>
            <person name="Xu A."/>
            <person name="Ren Y."/>
            <person name="Zhang G."/>
            <person name="Bruford M.W."/>
            <person name="Li Q."/>
            <person name="Ma L."/>
            <person name="Guo Y."/>
            <person name="An N."/>
            <person name="Hu Y."/>
            <person name="Zheng Y."/>
            <person name="Shi Y."/>
            <person name="Li Z."/>
            <person name="Liu Q."/>
            <person name="Chen Y."/>
            <person name="Zhao J."/>
            <person name="Qu N."/>
            <person name="Zhao S."/>
            <person name="Tian F."/>
            <person name="Wang X."/>
            <person name="Wang H."/>
            <person name="Xu L."/>
            <person name="Liu X."/>
            <person name="Vinar T."/>
            <person name="Wang Y."/>
            <person name="Lam T.W."/>
            <person name="Yiu S.M."/>
            <person name="Liu S."/>
            <person name="Zhang H."/>
            <person name="Li D."/>
            <person name="Huang Y."/>
            <person name="Wang X."/>
            <person name="Yang G."/>
            <person name="Jiang Z."/>
            <person name="Wang J."/>
            <person name="Qin N."/>
            <person name="Li L."/>
            <person name="Li J."/>
            <person name="Bolund L."/>
            <person name="Kristiansen K."/>
            <person name="Wong G.K."/>
            <person name="Olson M."/>
            <person name="Zhang X."/>
            <person name="Li S."/>
            <person name="Yang H."/>
            <person name="Wang J."/>
            <person name="Wang J."/>
        </authorList>
    </citation>
    <scope>NUCLEOTIDE SEQUENCE [LARGE SCALE GENOMIC DNA]</scope>
</reference>
<dbReference type="GeneTree" id="ENSGT00940000163376"/>
<dbReference type="Ensembl" id="ENSAMET00000001380.2">
    <property type="protein sequence ID" value="ENSAMEP00000001328.2"/>
    <property type="gene ID" value="ENSAMEG00000001271.2"/>
</dbReference>
<feature type="region of interest" description="Disordered" evidence="2">
    <location>
        <begin position="675"/>
        <end position="826"/>
    </location>
</feature>
<feature type="compositionally biased region" description="Basic and acidic residues" evidence="2">
    <location>
        <begin position="693"/>
        <end position="713"/>
    </location>
</feature>
<feature type="compositionally biased region" description="Basic and acidic residues" evidence="2">
    <location>
        <begin position="737"/>
        <end position="807"/>
    </location>
</feature>
<dbReference type="PANTHER" id="PTHR33590:SF2">
    <property type="entry name" value="PROTEIN FAM186A"/>
    <property type="match status" value="1"/>
</dbReference>
<keyword evidence="1" id="KW-0175">Coiled coil</keyword>
<feature type="domain" description="FAM186A/B N-terminal" evidence="3">
    <location>
        <begin position="7"/>
        <end position="92"/>
    </location>
</feature>
<feature type="compositionally biased region" description="Basic residues" evidence="2">
    <location>
        <begin position="445"/>
        <end position="457"/>
    </location>
</feature>
<feature type="compositionally biased region" description="Basic and acidic residues" evidence="2">
    <location>
        <begin position="234"/>
        <end position="263"/>
    </location>
</feature>
<accession>G1L368</accession>
<feature type="region of interest" description="Disordered" evidence="2">
    <location>
        <begin position="234"/>
        <end position="297"/>
    </location>
</feature>
<dbReference type="PANTHER" id="PTHR33590">
    <property type="entry name" value="GLUTENIN, HIGH MOLECULAR WEIGHT SUBUNIT PW212-RELATED PROTEIN"/>
    <property type="match status" value="1"/>
</dbReference>